<feature type="compositionally biased region" description="Low complexity" evidence="6">
    <location>
        <begin position="711"/>
        <end position="725"/>
    </location>
</feature>
<keyword evidence="3" id="KW-0234">DNA repair</keyword>
<evidence type="ECO:0000313" key="9">
    <source>
        <dbReference type="Proteomes" id="UP000076580"/>
    </source>
</evidence>
<dbReference type="GO" id="GO:0000724">
    <property type="term" value="P:double-strand break repair via homologous recombination"/>
    <property type="evidence" value="ECO:0007669"/>
    <property type="project" value="TreeGrafter"/>
</dbReference>
<gene>
    <name evidence="8" type="ORF">DCS_04578</name>
</gene>
<feature type="compositionally biased region" description="Basic residues" evidence="6">
    <location>
        <begin position="393"/>
        <end position="405"/>
    </location>
</feature>
<comment type="subcellular location">
    <subcellularLocation>
        <location evidence="1">Nucleus</location>
    </subcellularLocation>
</comment>
<evidence type="ECO:0000256" key="3">
    <source>
        <dbReference type="ARBA" id="ARBA00023204"/>
    </source>
</evidence>
<dbReference type="GO" id="GO:0007095">
    <property type="term" value="P:mitotic G2 DNA damage checkpoint signaling"/>
    <property type="evidence" value="ECO:0007669"/>
    <property type="project" value="InterPro"/>
</dbReference>
<dbReference type="InterPro" id="IPR008984">
    <property type="entry name" value="SMAD_FHA_dom_sf"/>
</dbReference>
<dbReference type="GO" id="GO:0003684">
    <property type="term" value="F:damaged DNA binding"/>
    <property type="evidence" value="ECO:0007669"/>
    <property type="project" value="TreeGrafter"/>
</dbReference>
<keyword evidence="2" id="KW-0227">DNA damage</keyword>
<feature type="region of interest" description="Disordered" evidence="6">
    <location>
        <begin position="640"/>
        <end position="777"/>
    </location>
</feature>
<dbReference type="RefSeq" id="XP_040656919.1">
    <property type="nucleotide sequence ID" value="XM_040801886.1"/>
</dbReference>
<proteinExistence type="inferred from homology"/>
<keyword evidence="9" id="KW-1185">Reference proteome</keyword>
<dbReference type="GO" id="GO:0030870">
    <property type="term" value="C:Mre11 complex"/>
    <property type="evidence" value="ECO:0007669"/>
    <property type="project" value="InterPro"/>
</dbReference>
<dbReference type="PANTHER" id="PTHR12162">
    <property type="entry name" value="NIBRIN-RELATED"/>
    <property type="match status" value="1"/>
</dbReference>
<reference evidence="8 9" key="1">
    <citation type="journal article" date="2016" name="Sci. Rep.">
        <title>Insights into Adaptations to a Near-Obligate Nematode Endoparasitic Lifestyle from the Finished Genome of Drechmeria coniospora.</title>
        <authorList>
            <person name="Zhang L."/>
            <person name="Zhou Z."/>
            <person name="Guo Q."/>
            <person name="Fokkens L."/>
            <person name="Miskei M."/>
            <person name="Pocsi I."/>
            <person name="Zhang W."/>
            <person name="Chen M."/>
            <person name="Wang L."/>
            <person name="Sun Y."/>
            <person name="Donzelli B.G."/>
            <person name="Gibson D.M."/>
            <person name="Nelson D.R."/>
            <person name="Luo J.G."/>
            <person name="Rep M."/>
            <person name="Liu H."/>
            <person name="Yang S."/>
            <person name="Wang J."/>
            <person name="Krasnoff S.B."/>
            <person name="Xu Y."/>
            <person name="Molnar I."/>
            <person name="Lin M."/>
        </authorList>
    </citation>
    <scope>NUCLEOTIDE SEQUENCE [LARGE SCALE GENOMIC DNA]</scope>
    <source>
        <strain evidence="8 9">ARSEF 6962</strain>
    </source>
</reference>
<comment type="caution">
    <text evidence="8">The sequence shown here is derived from an EMBL/GenBank/DDBJ whole genome shotgun (WGS) entry which is preliminary data.</text>
</comment>
<dbReference type="SUPFAM" id="SSF49879">
    <property type="entry name" value="SMAD/FHA domain"/>
    <property type="match status" value="1"/>
</dbReference>
<protein>
    <recommendedName>
        <fullName evidence="7">FHA domain-containing protein</fullName>
    </recommendedName>
</protein>
<dbReference type="InterPro" id="IPR040227">
    <property type="entry name" value="Nibrin-rel"/>
</dbReference>
<dbReference type="Pfam" id="PF00498">
    <property type="entry name" value="FHA"/>
    <property type="match status" value="1"/>
</dbReference>
<evidence type="ECO:0000256" key="4">
    <source>
        <dbReference type="ARBA" id="ARBA00023242"/>
    </source>
</evidence>
<name>A0A151GKD8_DRECN</name>
<feature type="compositionally biased region" description="Basic and acidic residues" evidence="6">
    <location>
        <begin position="730"/>
        <end position="740"/>
    </location>
</feature>
<evidence type="ECO:0000256" key="5">
    <source>
        <dbReference type="ARBA" id="ARBA00044757"/>
    </source>
</evidence>
<accession>A0A151GKD8</accession>
<feature type="compositionally biased region" description="Low complexity" evidence="6">
    <location>
        <begin position="649"/>
        <end position="667"/>
    </location>
</feature>
<evidence type="ECO:0000256" key="2">
    <source>
        <dbReference type="ARBA" id="ARBA00022763"/>
    </source>
</evidence>
<dbReference type="PROSITE" id="PS50006">
    <property type="entry name" value="FHA_DOMAIN"/>
    <property type="match status" value="1"/>
</dbReference>
<dbReference type="InParanoid" id="A0A151GKD8"/>
<evidence type="ECO:0000256" key="1">
    <source>
        <dbReference type="ARBA" id="ARBA00004123"/>
    </source>
</evidence>
<organism evidence="8 9">
    <name type="scientific">Drechmeria coniospora</name>
    <name type="common">Nematophagous fungus</name>
    <name type="synonym">Meria coniospora</name>
    <dbReference type="NCBI Taxonomy" id="98403"/>
    <lineage>
        <taxon>Eukaryota</taxon>
        <taxon>Fungi</taxon>
        <taxon>Dikarya</taxon>
        <taxon>Ascomycota</taxon>
        <taxon>Pezizomycotina</taxon>
        <taxon>Sordariomycetes</taxon>
        <taxon>Hypocreomycetidae</taxon>
        <taxon>Hypocreales</taxon>
        <taxon>Ophiocordycipitaceae</taxon>
        <taxon>Drechmeria</taxon>
    </lineage>
</organism>
<comment type="similarity">
    <text evidence="5">Belongs to the Nibrin family.</text>
</comment>
<dbReference type="Gene3D" id="2.60.200.20">
    <property type="match status" value="1"/>
</dbReference>
<sequence>MWLLENAEAFKAGQLAISHNTISRKHLTITVDNVEPGAAQQLTSRSKLTIEDLATKIGTVVNGQKIRGEKHVVVGDEADIVMGKCPDSFHLRWFPVAFTFSFTNKELRYQPLDSLKMRFEHLDIKLSIEYSVQHTTHVVSKKRNTAKGLQALIHGRHLVTETFLDAVIQAAEPPDPGDASRPSPLEQDFDQYWPDAMAHLPPRGGEPVSHPDSIYKPDAGRKDVFDGYTFIMYDKTQYSNLMAPITDGCGKAIIHTITPGEEQVDDFVRYVKTVAGEKGLGSFNDGSEGKGVVLVRYLPAKGDLIGWYTDFVTAVSLRLDHRPIEQNEFLEAILIKDACKLRRPLELESSMPSQETRSAEQPPPAAASSPPARNEQEPVLEPIEEAEQESAPRRGRGRKPIKRRFAGFADDDDTDMADSPPKPAKTADLAESEDEGGLFVSQDQHPIPEIDNGSQSRQSRQSRKRPAPGLQEDDLMEGLAPGFARFKRQRLENSHAFASPSPEPEPEEAPTKARPKKQNKELDILALAGRHREEEEARARAEKEYLATLPEDVDLAEIRRLTIVEEMPLRRRANAGRTLEQDIADGRWDPKWNGVKNFKKFRRRGEEHGRPSPRVIVPLTQVKNKEFGVGDNYWLEEETDQRKMAASTAASLPIPESASSASIAASSRPNQQGNTGRIAAPATDNSDDGDQGSLVPLSESGPRGTRSAKVTATQSQRTTTTQESQGRSEGQSEGRSKRLAPESAASEASKRPRRKAFEVADSEDSDDELKFRFGRRR</sequence>
<dbReference type="InterPro" id="IPR032429">
    <property type="entry name" value="Nibrin_BRCT2"/>
</dbReference>
<feature type="domain" description="FHA" evidence="7">
    <location>
        <begin position="22"/>
        <end position="66"/>
    </location>
</feature>
<dbReference type="AlphaFoldDB" id="A0A151GKD8"/>
<dbReference type="PANTHER" id="PTHR12162:SF0">
    <property type="entry name" value="NIBRIN"/>
    <property type="match status" value="1"/>
</dbReference>
<dbReference type="EMBL" id="LAYC01000002">
    <property type="protein sequence ID" value="KYK57567.1"/>
    <property type="molecule type" value="Genomic_DNA"/>
</dbReference>
<feature type="region of interest" description="Disordered" evidence="6">
    <location>
        <begin position="348"/>
        <end position="520"/>
    </location>
</feature>
<dbReference type="Pfam" id="PF16508">
    <property type="entry name" value="NIBRIN_BRCT_II"/>
    <property type="match status" value="1"/>
</dbReference>
<evidence type="ECO:0000313" key="8">
    <source>
        <dbReference type="EMBL" id="KYK57567.1"/>
    </source>
</evidence>
<evidence type="ECO:0000256" key="6">
    <source>
        <dbReference type="SAM" id="MobiDB-lite"/>
    </source>
</evidence>
<dbReference type="GeneID" id="63717221"/>
<dbReference type="InterPro" id="IPR000253">
    <property type="entry name" value="FHA_dom"/>
</dbReference>
<dbReference type="STRING" id="98403.A0A151GKD8"/>
<evidence type="ECO:0000259" key="7">
    <source>
        <dbReference type="PROSITE" id="PS50006"/>
    </source>
</evidence>
<dbReference type="Proteomes" id="UP000076580">
    <property type="component" value="Chromosome 02"/>
</dbReference>
<keyword evidence="4" id="KW-0539">Nucleus</keyword>